<reference evidence="3" key="1">
    <citation type="journal article" date="2019" name="Int. J. Syst. Evol. Microbiol.">
        <title>The Global Catalogue of Microorganisms (GCM) 10K type strain sequencing project: providing services to taxonomists for standard genome sequencing and annotation.</title>
        <authorList>
            <consortium name="The Broad Institute Genomics Platform"/>
            <consortium name="The Broad Institute Genome Sequencing Center for Infectious Disease"/>
            <person name="Wu L."/>
            <person name="Ma J."/>
        </authorList>
    </citation>
    <scope>NUCLEOTIDE SEQUENCE [LARGE SCALE GENOMIC DNA]</scope>
    <source>
        <strain evidence="3">JCM 17924</strain>
    </source>
</reference>
<organism evidence="2 3">
    <name type="scientific">Hymenobacter koreensis</name>
    <dbReference type="NCBI Taxonomy" id="1084523"/>
    <lineage>
        <taxon>Bacteria</taxon>
        <taxon>Pseudomonadati</taxon>
        <taxon>Bacteroidota</taxon>
        <taxon>Cytophagia</taxon>
        <taxon>Cytophagales</taxon>
        <taxon>Hymenobacteraceae</taxon>
        <taxon>Hymenobacter</taxon>
    </lineage>
</organism>
<dbReference type="EMBL" id="BAABHA010000010">
    <property type="protein sequence ID" value="GAA4385845.1"/>
    <property type="molecule type" value="Genomic_DNA"/>
</dbReference>
<gene>
    <name evidence="2" type="ORF">GCM10023186_29700</name>
</gene>
<comment type="caution">
    <text evidence="2">The sequence shown here is derived from an EMBL/GenBank/DDBJ whole genome shotgun (WGS) entry which is preliminary data.</text>
</comment>
<protein>
    <submittedName>
        <fullName evidence="2">Uncharacterized protein</fullName>
    </submittedName>
</protein>
<evidence type="ECO:0000313" key="3">
    <source>
        <dbReference type="Proteomes" id="UP001500454"/>
    </source>
</evidence>
<sequence length="73" mass="7793">MKHLPASPSHASSSPTHHTRPGYASSRTAYSRRPLRPGGSSWPTGYNLLSDTLTEAEGLARNVHANGIYAGSF</sequence>
<dbReference type="RefSeq" id="WP_345225507.1">
    <property type="nucleotide sequence ID" value="NZ_BAABHA010000010.1"/>
</dbReference>
<evidence type="ECO:0000313" key="2">
    <source>
        <dbReference type="EMBL" id="GAA4385845.1"/>
    </source>
</evidence>
<keyword evidence="3" id="KW-1185">Reference proteome</keyword>
<evidence type="ECO:0000256" key="1">
    <source>
        <dbReference type="SAM" id="MobiDB-lite"/>
    </source>
</evidence>
<name>A0ABP8J6P4_9BACT</name>
<proteinExistence type="predicted"/>
<accession>A0ABP8J6P4</accession>
<dbReference type="Proteomes" id="UP001500454">
    <property type="component" value="Unassembled WGS sequence"/>
</dbReference>
<feature type="region of interest" description="Disordered" evidence="1">
    <location>
        <begin position="1"/>
        <end position="44"/>
    </location>
</feature>
<feature type="compositionally biased region" description="Low complexity" evidence="1">
    <location>
        <begin position="1"/>
        <end position="16"/>
    </location>
</feature>